<dbReference type="InterPro" id="IPR048683">
    <property type="entry name" value="Sf6_terminase"/>
</dbReference>
<evidence type="ECO:0008006" key="3">
    <source>
        <dbReference type="Google" id="ProtNLM"/>
    </source>
</evidence>
<proteinExistence type="predicted"/>
<evidence type="ECO:0000313" key="1">
    <source>
        <dbReference type="EMBL" id="AXY23434.1"/>
    </source>
</evidence>
<dbReference type="Pfam" id="PF20901">
    <property type="entry name" value="Sf6_terminase"/>
    <property type="match status" value="1"/>
</dbReference>
<dbReference type="KEGG" id="ksc:CD178_02687"/>
<protein>
    <recommendedName>
        <fullName evidence="3">Terminase small subunit</fullName>
    </recommendedName>
</protein>
<dbReference type="AlphaFoldDB" id="A0A347WEZ1"/>
<organism evidence="1 2">
    <name type="scientific">Komagataeibacter saccharivorans</name>
    <dbReference type="NCBI Taxonomy" id="265959"/>
    <lineage>
        <taxon>Bacteria</taxon>
        <taxon>Pseudomonadati</taxon>
        <taxon>Pseudomonadota</taxon>
        <taxon>Alphaproteobacteria</taxon>
        <taxon>Acetobacterales</taxon>
        <taxon>Acetobacteraceae</taxon>
        <taxon>Komagataeibacter</taxon>
    </lineage>
</organism>
<accession>A0A347WEZ1</accession>
<evidence type="ECO:0000313" key="2">
    <source>
        <dbReference type="Proteomes" id="UP000264120"/>
    </source>
</evidence>
<name>A0A347WEZ1_9PROT</name>
<dbReference type="RefSeq" id="WP_118963338.1">
    <property type="nucleotide sequence ID" value="NZ_CP023036.1"/>
</dbReference>
<sequence>MPQHPATAARRGGYSRKLAEEICIRLADGHSLRAICADAGMPHRATVFRWLRDNASFRALYAAAREAAADTLAEEIIAIADHATGRDDVPAIKLRMEARMWVATRLRASAERRGEGQPAITVTISPDDAAL</sequence>
<reference evidence="1 2" key="1">
    <citation type="submission" date="2017-08" db="EMBL/GenBank/DDBJ databases">
        <title>Complete genome sequence of Gluconacetobacter saccharivorans CV1 isolated from Fermented Vinegar.</title>
        <authorList>
            <person name="Kim S.-Y."/>
        </authorList>
    </citation>
    <scope>NUCLEOTIDE SEQUENCE [LARGE SCALE GENOMIC DNA]</scope>
    <source>
        <strain evidence="1 2">CV1</strain>
    </source>
</reference>
<keyword evidence="2" id="KW-1185">Reference proteome</keyword>
<dbReference type="Gene3D" id="1.10.10.60">
    <property type="entry name" value="Homeodomain-like"/>
    <property type="match status" value="1"/>
</dbReference>
<dbReference type="EMBL" id="CP023036">
    <property type="protein sequence ID" value="AXY23434.1"/>
    <property type="molecule type" value="Genomic_DNA"/>
</dbReference>
<dbReference type="Proteomes" id="UP000264120">
    <property type="component" value="Chromosome"/>
</dbReference>
<dbReference type="OrthoDB" id="7573036at2"/>
<gene>
    <name evidence="1" type="ORF">CD178_02687</name>
</gene>